<feature type="domain" description="HTH luxR-type" evidence="6">
    <location>
        <begin position="144"/>
        <end position="216"/>
    </location>
</feature>
<proteinExistence type="predicted"/>
<evidence type="ECO:0000313" key="8">
    <source>
        <dbReference type="EMBL" id="GID79265.1"/>
    </source>
</evidence>
<feature type="modified residue" description="4-aspartylphosphate" evidence="5">
    <location>
        <position position="52"/>
    </location>
</feature>
<evidence type="ECO:0000256" key="3">
    <source>
        <dbReference type="ARBA" id="ARBA00023125"/>
    </source>
</evidence>
<evidence type="ECO:0000313" key="9">
    <source>
        <dbReference type="Proteomes" id="UP000609879"/>
    </source>
</evidence>
<sequence>MRVAVADDTYLFRESFCLLLEHMGIEVSHRAANGADIVAAVVKDPPDVVILDIRMPPGETGGLDAAERLRGEFPDLPVLALSLYVQPVYVQRLLTPGARFTGYRQKDRVADATALRECLDRLVSGETVIEPDMVSMLLRRRSPARSPLAQLTPMEMLVLKLMAEGFSNRRIAEQLKISVRAVEGRVGAIFAKLHLSADALDQDRRVMAVLTFLRETGQRDE</sequence>
<reference evidence="8 9" key="1">
    <citation type="submission" date="2021-01" db="EMBL/GenBank/DDBJ databases">
        <title>Whole genome shotgun sequence of Actinoplanes deccanensis NBRC 13994.</title>
        <authorList>
            <person name="Komaki H."/>
            <person name="Tamura T."/>
        </authorList>
    </citation>
    <scope>NUCLEOTIDE SEQUENCE [LARGE SCALE GENOMIC DNA]</scope>
    <source>
        <strain evidence="8 9">NBRC 13994</strain>
    </source>
</reference>
<evidence type="ECO:0000256" key="1">
    <source>
        <dbReference type="ARBA" id="ARBA00022553"/>
    </source>
</evidence>
<dbReference type="InterPro" id="IPR011006">
    <property type="entry name" value="CheY-like_superfamily"/>
</dbReference>
<protein>
    <submittedName>
        <fullName evidence="8">DNA-binding response regulator</fullName>
    </submittedName>
</protein>
<dbReference type="CDD" id="cd17535">
    <property type="entry name" value="REC_NarL-like"/>
    <property type="match status" value="1"/>
</dbReference>
<dbReference type="Proteomes" id="UP000609879">
    <property type="component" value="Unassembled WGS sequence"/>
</dbReference>
<dbReference type="PANTHER" id="PTHR43214">
    <property type="entry name" value="TWO-COMPONENT RESPONSE REGULATOR"/>
    <property type="match status" value="1"/>
</dbReference>
<evidence type="ECO:0000256" key="4">
    <source>
        <dbReference type="ARBA" id="ARBA00023163"/>
    </source>
</evidence>
<keyword evidence="1 5" id="KW-0597">Phosphoprotein</keyword>
<name>A0ABQ3YGY0_9ACTN</name>
<feature type="domain" description="Response regulatory" evidence="7">
    <location>
        <begin position="2"/>
        <end position="119"/>
    </location>
</feature>
<dbReference type="InterPro" id="IPR058245">
    <property type="entry name" value="NreC/VraR/RcsB-like_REC"/>
</dbReference>
<dbReference type="InterPro" id="IPR039420">
    <property type="entry name" value="WalR-like"/>
</dbReference>
<keyword evidence="4" id="KW-0804">Transcription</keyword>
<dbReference type="SMART" id="SM00421">
    <property type="entry name" value="HTH_LUXR"/>
    <property type="match status" value="1"/>
</dbReference>
<dbReference type="SUPFAM" id="SSF52172">
    <property type="entry name" value="CheY-like"/>
    <property type="match status" value="1"/>
</dbReference>
<keyword evidence="2" id="KW-0805">Transcription regulation</keyword>
<dbReference type="EMBL" id="BOMI01000165">
    <property type="protein sequence ID" value="GID79265.1"/>
    <property type="molecule type" value="Genomic_DNA"/>
</dbReference>
<dbReference type="InterPro" id="IPR001789">
    <property type="entry name" value="Sig_transdc_resp-reg_receiver"/>
</dbReference>
<dbReference type="InterPro" id="IPR016032">
    <property type="entry name" value="Sig_transdc_resp-reg_C-effctor"/>
</dbReference>
<dbReference type="PRINTS" id="PR00038">
    <property type="entry name" value="HTHLUXR"/>
</dbReference>
<dbReference type="RefSeq" id="WP_203775232.1">
    <property type="nucleotide sequence ID" value="NZ_BAAABO010000011.1"/>
</dbReference>
<dbReference type="PANTHER" id="PTHR43214:SF24">
    <property type="entry name" value="TRANSCRIPTIONAL REGULATORY PROTEIN NARL-RELATED"/>
    <property type="match status" value="1"/>
</dbReference>
<dbReference type="Pfam" id="PF00196">
    <property type="entry name" value="GerE"/>
    <property type="match status" value="1"/>
</dbReference>
<evidence type="ECO:0000256" key="5">
    <source>
        <dbReference type="PROSITE-ProRule" id="PRU00169"/>
    </source>
</evidence>
<dbReference type="GO" id="GO:0003677">
    <property type="term" value="F:DNA binding"/>
    <property type="evidence" value="ECO:0007669"/>
    <property type="project" value="UniProtKB-KW"/>
</dbReference>
<comment type="caution">
    <text evidence="8">The sequence shown here is derived from an EMBL/GenBank/DDBJ whole genome shotgun (WGS) entry which is preliminary data.</text>
</comment>
<keyword evidence="9" id="KW-1185">Reference proteome</keyword>
<dbReference type="Pfam" id="PF00072">
    <property type="entry name" value="Response_reg"/>
    <property type="match status" value="1"/>
</dbReference>
<dbReference type="InterPro" id="IPR000792">
    <property type="entry name" value="Tscrpt_reg_LuxR_C"/>
</dbReference>
<dbReference type="PROSITE" id="PS50110">
    <property type="entry name" value="RESPONSE_REGULATORY"/>
    <property type="match status" value="1"/>
</dbReference>
<gene>
    <name evidence="8" type="ORF">Ade02nite_79060</name>
</gene>
<evidence type="ECO:0000259" key="6">
    <source>
        <dbReference type="PROSITE" id="PS50043"/>
    </source>
</evidence>
<keyword evidence="3 8" id="KW-0238">DNA-binding</keyword>
<organism evidence="8 9">
    <name type="scientific">Paractinoplanes deccanensis</name>
    <dbReference type="NCBI Taxonomy" id="113561"/>
    <lineage>
        <taxon>Bacteria</taxon>
        <taxon>Bacillati</taxon>
        <taxon>Actinomycetota</taxon>
        <taxon>Actinomycetes</taxon>
        <taxon>Micromonosporales</taxon>
        <taxon>Micromonosporaceae</taxon>
        <taxon>Paractinoplanes</taxon>
    </lineage>
</organism>
<evidence type="ECO:0000259" key="7">
    <source>
        <dbReference type="PROSITE" id="PS50110"/>
    </source>
</evidence>
<evidence type="ECO:0000256" key="2">
    <source>
        <dbReference type="ARBA" id="ARBA00023015"/>
    </source>
</evidence>
<accession>A0ABQ3YGY0</accession>
<dbReference type="SMART" id="SM00448">
    <property type="entry name" value="REC"/>
    <property type="match status" value="1"/>
</dbReference>
<dbReference type="Gene3D" id="3.40.50.2300">
    <property type="match status" value="1"/>
</dbReference>
<dbReference type="CDD" id="cd06170">
    <property type="entry name" value="LuxR_C_like"/>
    <property type="match status" value="1"/>
</dbReference>
<dbReference type="SUPFAM" id="SSF46894">
    <property type="entry name" value="C-terminal effector domain of the bipartite response regulators"/>
    <property type="match status" value="1"/>
</dbReference>
<dbReference type="PROSITE" id="PS50043">
    <property type="entry name" value="HTH_LUXR_2"/>
    <property type="match status" value="1"/>
</dbReference>